<sequence length="180" mass="19871">MPPRKTAQKKGSTKAKDKYPGLGRPSRYKPEYAQQLIEHFDVPPGEYLDVPQRDGSIKSVWRANPLPTLAGFCRKLLICRKTLHNWAHEVDESGAPVRPEFLHALNAVKEMQEDVFTTNGLSGAYNGPFAALAAKNILDWRDKSSSEISGPDGAPIQQQTTLDLTPEAAAAISKSLEEQF</sequence>
<dbReference type="RefSeq" id="WP_322854027.1">
    <property type="nucleotide sequence ID" value="NZ_JAYDCJ010000001.1"/>
</dbReference>
<protein>
    <recommendedName>
        <fullName evidence="4">Terminase small subunit</fullName>
    </recommendedName>
</protein>
<proteinExistence type="predicted"/>
<feature type="compositionally biased region" description="Basic residues" evidence="1">
    <location>
        <begin position="1"/>
        <end position="13"/>
    </location>
</feature>
<reference evidence="2 3" key="1">
    <citation type="submission" date="2023-12" db="EMBL/GenBank/DDBJ databases">
        <title>Marinobacter qingdaonensis sp. nov., isolated from the intertidal sediment of Qingdao, PR China.</title>
        <authorList>
            <person name="Li Y."/>
        </authorList>
    </citation>
    <scope>NUCLEOTIDE SEQUENCE [LARGE SCALE GENOMIC DNA]</scope>
    <source>
        <strain evidence="2 3">ASW11-75</strain>
    </source>
</reference>
<gene>
    <name evidence="2" type="ORF">U5822_02425</name>
</gene>
<evidence type="ECO:0000313" key="3">
    <source>
        <dbReference type="Proteomes" id="UP001305746"/>
    </source>
</evidence>
<feature type="region of interest" description="Disordered" evidence="1">
    <location>
        <begin position="144"/>
        <end position="163"/>
    </location>
</feature>
<dbReference type="Gene3D" id="1.10.132.80">
    <property type="match status" value="1"/>
</dbReference>
<keyword evidence="3" id="KW-1185">Reference proteome</keyword>
<feature type="region of interest" description="Disordered" evidence="1">
    <location>
        <begin position="1"/>
        <end position="27"/>
    </location>
</feature>
<dbReference type="EMBL" id="JAYDCJ010000001">
    <property type="protein sequence ID" value="MEA1079507.1"/>
    <property type="molecule type" value="Genomic_DNA"/>
</dbReference>
<evidence type="ECO:0008006" key="4">
    <source>
        <dbReference type="Google" id="ProtNLM"/>
    </source>
</evidence>
<organism evidence="2 3">
    <name type="scientific">Marinobacter qingdaonensis</name>
    <dbReference type="NCBI Taxonomy" id="3108486"/>
    <lineage>
        <taxon>Bacteria</taxon>
        <taxon>Pseudomonadati</taxon>
        <taxon>Pseudomonadota</taxon>
        <taxon>Gammaproteobacteria</taxon>
        <taxon>Pseudomonadales</taxon>
        <taxon>Marinobacteraceae</taxon>
        <taxon>Marinobacter</taxon>
    </lineage>
</organism>
<name>A0ABU5NUW4_9GAMM</name>
<accession>A0ABU5NUW4</accession>
<dbReference type="Proteomes" id="UP001305746">
    <property type="component" value="Unassembled WGS sequence"/>
</dbReference>
<evidence type="ECO:0000256" key="1">
    <source>
        <dbReference type="SAM" id="MobiDB-lite"/>
    </source>
</evidence>
<evidence type="ECO:0000313" key="2">
    <source>
        <dbReference type="EMBL" id="MEA1079507.1"/>
    </source>
</evidence>
<comment type="caution">
    <text evidence="2">The sequence shown here is derived from an EMBL/GenBank/DDBJ whole genome shotgun (WGS) entry which is preliminary data.</text>
</comment>